<evidence type="ECO:0000256" key="4">
    <source>
        <dbReference type="ARBA" id="ARBA00023136"/>
    </source>
</evidence>
<comment type="subcellular location">
    <subcellularLocation>
        <location evidence="1">Membrane</location>
        <topology evidence="1">Multi-pass membrane protein</topology>
    </subcellularLocation>
</comment>
<feature type="transmembrane region" description="Helical" evidence="6">
    <location>
        <begin position="21"/>
        <end position="39"/>
    </location>
</feature>
<evidence type="ECO:0000256" key="3">
    <source>
        <dbReference type="ARBA" id="ARBA00022989"/>
    </source>
</evidence>
<keyword evidence="5" id="KW-0479">Metal-binding</keyword>
<gene>
    <name evidence="7" type="ORF">MACK_004093</name>
</gene>
<sequence>MKSYKLNFLYNKRKGVPLLRGRIYLLNFLLLPLYYYTISKREMDHNTRVTFYIHFICYLFNTVACCIYHNGSCEFIDRSTYRRMDYAGVFMANVGSPFPGMMYFLKTDLDLIVLLAHLFVNFLGALTYLNTDLIYSKRFYRYVMLAAPNLISLHFLYNILTHKKYLAVVFYVLSSTLFMSGAIIWTLQKPNFFKGVFEFHELCHTLYVMAVFMAFMMNFSIIIWQA</sequence>
<feature type="binding site" evidence="5">
    <location>
        <position position="69"/>
    </location>
    <ligand>
        <name>Zn(2+)</name>
        <dbReference type="ChEBI" id="CHEBI:29105"/>
    </ligand>
</feature>
<dbReference type="AlphaFoldDB" id="A0A976XJR4"/>
<keyword evidence="5" id="KW-0862">Zinc</keyword>
<evidence type="ECO:0000313" key="7">
    <source>
        <dbReference type="EMBL" id="UVC50218.1"/>
    </source>
</evidence>
<organism evidence="7 8">
    <name type="scientific">Theileria orientalis</name>
    <dbReference type="NCBI Taxonomy" id="68886"/>
    <lineage>
        <taxon>Eukaryota</taxon>
        <taxon>Sar</taxon>
        <taxon>Alveolata</taxon>
        <taxon>Apicomplexa</taxon>
        <taxon>Aconoidasida</taxon>
        <taxon>Piroplasmida</taxon>
        <taxon>Theileriidae</taxon>
        <taxon>Theileria</taxon>
    </lineage>
</organism>
<evidence type="ECO:0000256" key="5">
    <source>
        <dbReference type="PIRSR" id="PIRSR604254-1"/>
    </source>
</evidence>
<reference evidence="7" key="1">
    <citation type="submission" date="2022-07" db="EMBL/GenBank/DDBJ databases">
        <title>Evaluation of T. orientalis genome assembly methods using nanopore sequencing and analysis of variation between genomes.</title>
        <authorList>
            <person name="Yam J."/>
            <person name="Micallef M.L."/>
            <person name="Liu M."/>
            <person name="Djordjevic S.P."/>
            <person name="Bogema D.R."/>
            <person name="Jenkins C."/>
        </authorList>
    </citation>
    <scope>NUCLEOTIDE SEQUENCE</scope>
    <source>
        <strain evidence="7">Goon Nure</strain>
    </source>
</reference>
<dbReference type="Proteomes" id="UP000244811">
    <property type="component" value="Chromosome 4"/>
</dbReference>
<feature type="transmembrane region" description="Helical" evidence="6">
    <location>
        <begin position="83"/>
        <end position="105"/>
    </location>
</feature>
<evidence type="ECO:0008006" key="9">
    <source>
        <dbReference type="Google" id="ProtNLM"/>
    </source>
</evidence>
<feature type="transmembrane region" description="Helical" evidence="6">
    <location>
        <begin position="166"/>
        <end position="185"/>
    </location>
</feature>
<feature type="transmembrane region" description="Helical" evidence="6">
    <location>
        <begin position="111"/>
        <end position="130"/>
    </location>
</feature>
<name>A0A976XJR4_THEOR</name>
<accession>A0A976XJR4</accession>
<feature type="binding site" evidence="5">
    <location>
        <position position="204"/>
    </location>
    <ligand>
        <name>Zn(2+)</name>
        <dbReference type="ChEBI" id="CHEBI:29105"/>
    </ligand>
</feature>
<evidence type="ECO:0000256" key="2">
    <source>
        <dbReference type="ARBA" id="ARBA00022692"/>
    </source>
</evidence>
<dbReference type="InterPro" id="IPR004254">
    <property type="entry name" value="AdipoR/HlyIII-related"/>
</dbReference>
<feature type="transmembrane region" description="Helical" evidence="6">
    <location>
        <begin position="51"/>
        <end position="71"/>
    </location>
</feature>
<keyword evidence="3 6" id="KW-1133">Transmembrane helix</keyword>
<proteinExistence type="predicted"/>
<evidence type="ECO:0000256" key="6">
    <source>
        <dbReference type="SAM" id="Phobius"/>
    </source>
</evidence>
<keyword evidence="4 6" id="KW-0472">Membrane</keyword>
<keyword evidence="2 6" id="KW-0812">Transmembrane</keyword>
<protein>
    <recommendedName>
        <fullName evidence="9">Hemolysin III</fullName>
    </recommendedName>
</protein>
<dbReference type="Pfam" id="PF03006">
    <property type="entry name" value="HlyIII"/>
    <property type="match status" value="1"/>
</dbReference>
<evidence type="ECO:0000256" key="1">
    <source>
        <dbReference type="ARBA" id="ARBA00004141"/>
    </source>
</evidence>
<dbReference type="GO" id="GO:0016020">
    <property type="term" value="C:membrane"/>
    <property type="evidence" value="ECO:0007669"/>
    <property type="project" value="UniProtKB-SubCell"/>
</dbReference>
<dbReference type="GO" id="GO:0046872">
    <property type="term" value="F:metal ion binding"/>
    <property type="evidence" value="ECO:0007669"/>
    <property type="project" value="UniProtKB-KW"/>
</dbReference>
<evidence type="ECO:0000313" key="8">
    <source>
        <dbReference type="Proteomes" id="UP000244811"/>
    </source>
</evidence>
<feature type="transmembrane region" description="Helical" evidence="6">
    <location>
        <begin position="206"/>
        <end position="224"/>
    </location>
</feature>
<dbReference type="EMBL" id="CP056072">
    <property type="protein sequence ID" value="UVC50218.1"/>
    <property type="molecule type" value="Genomic_DNA"/>
</dbReference>